<organism evidence="2 3">
    <name type="scientific">Paraburkholderia monticola</name>
    <dbReference type="NCBI Taxonomy" id="1399968"/>
    <lineage>
        <taxon>Bacteria</taxon>
        <taxon>Pseudomonadati</taxon>
        <taxon>Pseudomonadota</taxon>
        <taxon>Betaproteobacteria</taxon>
        <taxon>Burkholderiales</taxon>
        <taxon>Burkholderiaceae</taxon>
        <taxon>Paraburkholderia</taxon>
    </lineage>
</organism>
<proteinExistence type="predicted"/>
<dbReference type="InterPro" id="IPR000415">
    <property type="entry name" value="Nitroreductase-like"/>
</dbReference>
<dbReference type="InterPro" id="IPR029479">
    <property type="entry name" value="Nitroreductase"/>
</dbReference>
<evidence type="ECO:0000259" key="1">
    <source>
        <dbReference type="Pfam" id="PF00881"/>
    </source>
</evidence>
<dbReference type="Gene3D" id="3.40.109.10">
    <property type="entry name" value="NADH Oxidase"/>
    <property type="match status" value="1"/>
</dbReference>
<dbReference type="EMBL" id="LRBG01000039">
    <property type="protein sequence ID" value="KXU82518.1"/>
    <property type="molecule type" value="Genomic_DNA"/>
</dbReference>
<dbReference type="PANTHER" id="PTHR43745">
    <property type="entry name" value="NITROREDUCTASE MJ1384-RELATED"/>
    <property type="match status" value="1"/>
</dbReference>
<evidence type="ECO:0000313" key="3">
    <source>
        <dbReference type="Proteomes" id="UP000075613"/>
    </source>
</evidence>
<keyword evidence="3" id="KW-1185">Reference proteome</keyword>
<dbReference type="STRING" id="1399968.CI15_33900"/>
<dbReference type="Proteomes" id="UP000075613">
    <property type="component" value="Unassembled WGS sequence"/>
</dbReference>
<accession>A0A149PBW1</accession>
<gene>
    <name evidence="2" type="ORF">CI15_33900</name>
</gene>
<dbReference type="GO" id="GO:0016491">
    <property type="term" value="F:oxidoreductase activity"/>
    <property type="evidence" value="ECO:0007669"/>
    <property type="project" value="InterPro"/>
</dbReference>
<dbReference type="SUPFAM" id="SSF55469">
    <property type="entry name" value="FMN-dependent nitroreductase-like"/>
    <property type="match status" value="1"/>
</dbReference>
<dbReference type="RefSeq" id="WP_062137762.1">
    <property type="nucleotide sequence ID" value="NZ_LRBG01000039.1"/>
</dbReference>
<dbReference type="PANTHER" id="PTHR43745:SF2">
    <property type="entry name" value="NITROREDUCTASE MJ1384-RELATED"/>
    <property type="match status" value="1"/>
</dbReference>
<comment type="caution">
    <text evidence="2">The sequence shown here is derived from an EMBL/GenBank/DDBJ whole genome shotgun (WGS) entry which is preliminary data.</text>
</comment>
<dbReference type="AlphaFoldDB" id="A0A149PBW1"/>
<reference evidence="2 3" key="1">
    <citation type="journal article" date="2015" name="Int. J. Syst. Evol. Microbiol.">
        <title>Burkholderia monticola sp. nov., isolated from mountain soil.</title>
        <authorList>
            <person name="Baek I."/>
            <person name="Seo B."/>
            <person name="Lee I."/>
            <person name="Yi H."/>
            <person name="Chun J."/>
        </authorList>
    </citation>
    <scope>NUCLEOTIDE SEQUENCE [LARGE SCALE GENOMIC DNA]</scope>
    <source>
        <strain evidence="2 3">JC2948</strain>
    </source>
</reference>
<dbReference type="Pfam" id="PF00881">
    <property type="entry name" value="Nitroreductase"/>
    <property type="match status" value="1"/>
</dbReference>
<feature type="domain" description="Nitroreductase" evidence="1">
    <location>
        <begin position="51"/>
        <end position="222"/>
    </location>
</feature>
<protein>
    <submittedName>
        <fullName evidence="2">Nitroreductase</fullName>
    </submittedName>
</protein>
<dbReference type="CDD" id="cd02142">
    <property type="entry name" value="McbC_SagB-like_oxidoreductase"/>
    <property type="match status" value="1"/>
</dbReference>
<dbReference type="OrthoDB" id="3723182at2"/>
<sequence length="224" mass="23801">MKRRELLVALAAGALAEGATRLAQGSEAQYTNEIALPKPSITGTVSLEEAIEKRRSVRNFAPKPLPVEAIGQLLWAGQGITNPDNGRRAAPSAGALYPLELYVVTAAEVMHYLPQGHRAQTRATHDLRPELRALAVNQRSVEEAPALLVVAAEPSRLTERYGARANLYADLEVGHATQNMLLQAVTLGLVAVTVGAVDGAPAARKLALPHGQTVVYLIPVGYPA</sequence>
<name>A0A149PBW1_9BURK</name>
<evidence type="ECO:0000313" key="2">
    <source>
        <dbReference type="EMBL" id="KXU82518.1"/>
    </source>
</evidence>
<dbReference type="InterPro" id="IPR052544">
    <property type="entry name" value="Bacteriocin_Proc_Enz"/>
</dbReference>